<dbReference type="Pfam" id="PF03980">
    <property type="entry name" value="Nnf1"/>
    <property type="match status" value="1"/>
</dbReference>
<evidence type="ECO:0000256" key="10">
    <source>
        <dbReference type="SAM" id="MobiDB-lite"/>
    </source>
</evidence>
<dbReference type="GO" id="GO:0005634">
    <property type="term" value="C:nucleus"/>
    <property type="evidence" value="ECO:0007669"/>
    <property type="project" value="UniProtKB-SubCell"/>
</dbReference>
<organism evidence="11 12">
    <name type="scientific">Ascoidea rubescens DSM 1968</name>
    <dbReference type="NCBI Taxonomy" id="1344418"/>
    <lineage>
        <taxon>Eukaryota</taxon>
        <taxon>Fungi</taxon>
        <taxon>Dikarya</taxon>
        <taxon>Ascomycota</taxon>
        <taxon>Saccharomycotina</taxon>
        <taxon>Saccharomycetes</taxon>
        <taxon>Ascoideaceae</taxon>
        <taxon>Ascoidea</taxon>
    </lineage>
</organism>
<dbReference type="OrthoDB" id="18453at2759"/>
<keyword evidence="4" id="KW-0132">Cell division</keyword>
<dbReference type="InterPro" id="IPR007128">
    <property type="entry name" value="PMF1/Nnf1"/>
</dbReference>
<comment type="subcellular location">
    <subcellularLocation>
        <location evidence="2">Chromosome</location>
        <location evidence="2">Centromere</location>
        <location evidence="2">Kinetochore</location>
    </subcellularLocation>
    <subcellularLocation>
        <location evidence="1">Nucleus</location>
    </subcellularLocation>
</comment>
<dbReference type="AlphaFoldDB" id="A0A1D2VF16"/>
<dbReference type="EMBL" id="KV454482">
    <property type="protein sequence ID" value="ODV60251.1"/>
    <property type="molecule type" value="Genomic_DNA"/>
</dbReference>
<keyword evidence="5" id="KW-0498">Mitosis</keyword>
<evidence type="ECO:0000256" key="1">
    <source>
        <dbReference type="ARBA" id="ARBA00004123"/>
    </source>
</evidence>
<gene>
    <name evidence="11" type="ORF">ASCRUDRAFT_152726</name>
</gene>
<keyword evidence="8" id="KW-0131">Cell cycle</keyword>
<keyword evidence="3" id="KW-0158">Chromosome</keyword>
<dbReference type="FunCoup" id="A0A1D2VF16">
    <property type="interactions" value="40"/>
</dbReference>
<dbReference type="GO" id="GO:0051301">
    <property type="term" value="P:cell division"/>
    <property type="evidence" value="ECO:0007669"/>
    <property type="project" value="UniProtKB-KW"/>
</dbReference>
<evidence type="ECO:0000256" key="9">
    <source>
        <dbReference type="ARBA" id="ARBA00023328"/>
    </source>
</evidence>
<dbReference type="RefSeq" id="XP_020046558.1">
    <property type="nucleotide sequence ID" value="XM_020189305.1"/>
</dbReference>
<feature type="compositionally biased region" description="Acidic residues" evidence="10">
    <location>
        <begin position="31"/>
        <end position="40"/>
    </location>
</feature>
<dbReference type="GO" id="GO:0000444">
    <property type="term" value="C:MIS12/MIND type complex"/>
    <property type="evidence" value="ECO:0007669"/>
    <property type="project" value="InterPro"/>
</dbReference>
<keyword evidence="9" id="KW-0137">Centromere</keyword>
<protein>
    <submittedName>
        <fullName evidence="11">Uncharacterized protein</fullName>
    </submittedName>
</protein>
<evidence type="ECO:0000256" key="4">
    <source>
        <dbReference type="ARBA" id="ARBA00022618"/>
    </source>
</evidence>
<keyword evidence="7" id="KW-0539">Nucleus</keyword>
<dbReference type="Proteomes" id="UP000095038">
    <property type="component" value="Unassembled WGS sequence"/>
</dbReference>
<evidence type="ECO:0000256" key="7">
    <source>
        <dbReference type="ARBA" id="ARBA00023242"/>
    </source>
</evidence>
<accession>A0A1D2VF16</accession>
<dbReference type="GO" id="GO:0007059">
    <property type="term" value="P:chromosome segregation"/>
    <property type="evidence" value="ECO:0007669"/>
    <property type="project" value="TreeGrafter"/>
</dbReference>
<evidence type="ECO:0000256" key="3">
    <source>
        <dbReference type="ARBA" id="ARBA00022454"/>
    </source>
</evidence>
<dbReference type="STRING" id="1344418.A0A1D2VF16"/>
<evidence type="ECO:0000256" key="6">
    <source>
        <dbReference type="ARBA" id="ARBA00022838"/>
    </source>
</evidence>
<name>A0A1D2VF16_9ASCO</name>
<dbReference type="PANTHER" id="PTHR15459">
    <property type="entry name" value="POLYAMINE-MODULATED FACTOR 1"/>
    <property type="match status" value="1"/>
</dbReference>
<dbReference type="InParanoid" id="A0A1D2VF16"/>
<sequence>MEKLADTWNLNARKKMDREENARQNKKSGERDEESVSEDDQTTRFKLLERAAIIALKKSMDVLTLEKLSTCYPTLASNEEGLKALKNAELQVKEFWFKNSQNEFNNIFQEKSVKTKLDELDQIIRESLQNFNNKSENGKLVIEDLKPDDVLLNNLYQNKVHYYNELISKYMEIKEKNKETARQIVTISQISTQTVGELDSKFEELQRINQEMGYAGDEEMLALGPYDGLFARLCQSEL</sequence>
<dbReference type="PANTHER" id="PTHR15459:SF3">
    <property type="entry name" value="POLYAMINE-MODULATED FACTOR 1"/>
    <property type="match status" value="1"/>
</dbReference>
<evidence type="ECO:0000313" key="12">
    <source>
        <dbReference type="Proteomes" id="UP000095038"/>
    </source>
</evidence>
<dbReference type="GeneID" id="30962941"/>
<evidence type="ECO:0000256" key="2">
    <source>
        <dbReference type="ARBA" id="ARBA00004629"/>
    </source>
</evidence>
<evidence type="ECO:0000256" key="5">
    <source>
        <dbReference type="ARBA" id="ARBA00022776"/>
    </source>
</evidence>
<reference evidence="12" key="1">
    <citation type="submission" date="2016-05" db="EMBL/GenBank/DDBJ databases">
        <title>Comparative genomics of biotechnologically important yeasts.</title>
        <authorList>
            <consortium name="DOE Joint Genome Institute"/>
            <person name="Riley R."/>
            <person name="Haridas S."/>
            <person name="Wolfe K.H."/>
            <person name="Lopes M.R."/>
            <person name="Hittinger C.T."/>
            <person name="Goker M."/>
            <person name="Salamov A."/>
            <person name="Wisecaver J."/>
            <person name="Long T.M."/>
            <person name="Aerts A.L."/>
            <person name="Barry K."/>
            <person name="Choi C."/>
            <person name="Clum A."/>
            <person name="Coughlan A.Y."/>
            <person name="Deshpande S."/>
            <person name="Douglass A.P."/>
            <person name="Hanson S.J."/>
            <person name="Klenk H.-P."/>
            <person name="Labutti K."/>
            <person name="Lapidus A."/>
            <person name="Lindquist E."/>
            <person name="Lipzen A."/>
            <person name="Meier-Kolthoff J.P."/>
            <person name="Ohm R.A."/>
            <person name="Otillar R.P."/>
            <person name="Pangilinan J."/>
            <person name="Peng Y."/>
            <person name="Rokas A."/>
            <person name="Rosa C.A."/>
            <person name="Scheuner C."/>
            <person name="Sibirny A.A."/>
            <person name="Slot J.C."/>
            <person name="Stielow J.B."/>
            <person name="Sun H."/>
            <person name="Kurtzman C.P."/>
            <person name="Blackwell M."/>
            <person name="Grigoriev I.V."/>
            <person name="Jeffries T.W."/>
        </authorList>
    </citation>
    <scope>NUCLEOTIDE SEQUENCE [LARGE SCALE GENOMIC DNA]</scope>
    <source>
        <strain evidence="12">DSM 1968</strain>
    </source>
</reference>
<proteinExistence type="predicted"/>
<keyword evidence="6" id="KW-0995">Kinetochore</keyword>
<evidence type="ECO:0000313" key="11">
    <source>
        <dbReference type="EMBL" id="ODV60251.1"/>
    </source>
</evidence>
<evidence type="ECO:0000256" key="8">
    <source>
        <dbReference type="ARBA" id="ARBA00023306"/>
    </source>
</evidence>
<keyword evidence="12" id="KW-1185">Reference proteome</keyword>
<feature type="region of interest" description="Disordered" evidence="10">
    <location>
        <begin position="1"/>
        <end position="41"/>
    </location>
</feature>
<feature type="compositionally biased region" description="Basic and acidic residues" evidence="10">
    <location>
        <begin position="14"/>
        <end position="30"/>
    </location>
</feature>